<dbReference type="PANTHER" id="PTHR12621:SF7">
    <property type="entry name" value="CYSTEINE AND HISTIDINE-RICH DOMAIN-CONTAINING PROTEIN 1"/>
    <property type="match status" value="1"/>
</dbReference>
<dbReference type="OrthoDB" id="298611at2759"/>
<dbReference type="EMBL" id="CAJJDO010000014">
    <property type="protein sequence ID" value="CAD8145117.1"/>
    <property type="molecule type" value="Genomic_DNA"/>
</dbReference>
<dbReference type="GO" id="GO:0008270">
    <property type="term" value="F:zinc ion binding"/>
    <property type="evidence" value="ECO:0007669"/>
    <property type="project" value="TreeGrafter"/>
</dbReference>
<keyword evidence="3" id="KW-1185">Reference proteome</keyword>
<evidence type="ECO:0000256" key="1">
    <source>
        <dbReference type="SAM" id="Phobius"/>
    </source>
</evidence>
<evidence type="ECO:0000313" key="2">
    <source>
        <dbReference type="EMBL" id="CAD8145117.1"/>
    </source>
</evidence>
<proteinExistence type="predicted"/>
<dbReference type="AlphaFoldDB" id="A0A8S1T0V3"/>
<feature type="transmembrane region" description="Helical" evidence="1">
    <location>
        <begin position="32"/>
        <end position="56"/>
    </location>
</feature>
<gene>
    <name evidence="2" type="ORF">PPENT_87.1.T0140082</name>
</gene>
<dbReference type="Proteomes" id="UP000689195">
    <property type="component" value="Unassembled WGS sequence"/>
</dbReference>
<comment type="caution">
    <text evidence="2">The sequence shown here is derived from an EMBL/GenBank/DDBJ whole genome shotgun (WGS) entry which is preliminary data.</text>
</comment>
<keyword evidence="1" id="KW-0472">Membrane</keyword>
<keyword evidence="1" id="KW-0812">Transmembrane</keyword>
<organism evidence="2 3">
    <name type="scientific">Paramecium pentaurelia</name>
    <dbReference type="NCBI Taxonomy" id="43138"/>
    <lineage>
        <taxon>Eukaryota</taxon>
        <taxon>Sar</taxon>
        <taxon>Alveolata</taxon>
        <taxon>Ciliophora</taxon>
        <taxon>Intramacronucleata</taxon>
        <taxon>Oligohymenophorea</taxon>
        <taxon>Peniculida</taxon>
        <taxon>Parameciidae</taxon>
        <taxon>Paramecium</taxon>
    </lineage>
</organism>
<name>A0A8S1T0V3_9CILI</name>
<reference evidence="2" key="1">
    <citation type="submission" date="2021-01" db="EMBL/GenBank/DDBJ databases">
        <authorList>
            <consortium name="Genoscope - CEA"/>
            <person name="William W."/>
        </authorList>
    </citation>
    <scope>NUCLEOTIDE SEQUENCE</scope>
</reference>
<evidence type="ECO:0008006" key="4">
    <source>
        <dbReference type="Google" id="ProtNLM"/>
    </source>
</evidence>
<protein>
    <recommendedName>
        <fullName evidence="4">Transmembrane protein</fullName>
    </recommendedName>
</protein>
<keyword evidence="1" id="KW-1133">Transmembrane helix</keyword>
<evidence type="ECO:0000313" key="3">
    <source>
        <dbReference type="Proteomes" id="UP000689195"/>
    </source>
</evidence>
<sequence>MSLLVNYLKQIDFFGAPLVQQIDKEQSIYKSIFGGVMTLLICSASLSYAIWVIYLWQINQFSPKISSSVYVSNFELLDLNYDVVKICYYKYEENLIDPFEAKVLLPLIIYTENYTFTETKVLNLSDQTSYYGNRFVIPQMKLGFTDVNGQLITTSEMYIQIVKCTPELLQEGEQCATEEISNQFFNQAQNIIIMQVQYKQLNSKDGSIQSSIQEFFVQVEKLNCYTLNTFLQSSFYEVKDSFLFGSPKYFEFVNGALIQPQTNSIQYCQQAYGDETYASLYVVMKGNQVKTIFEYPNAGDLLANIGSIVSILFMVRHIIVIFNSYYLNEKIVHDLITYYYPQFPQIKIYKNWKRDIIKVVLHNQQIDLNEYLKFYENIKQKIEQKLTFVNIIYEISRIYILIRADKLQNEIKKCHSVGLKLDHLKLSSVVIDPFSKSSCTSREIEEQTLNDEDIGILSLQERQNQSKIQIPDEEADLINFYDINKIKS</sequence>
<dbReference type="PANTHER" id="PTHR12621">
    <property type="entry name" value="CYSTEINE AND HISTIDINE-RICH DOMAIN CHORD -CONTAINING PROTEIN"/>
    <property type="match status" value="1"/>
</dbReference>
<accession>A0A8S1T0V3</accession>